<evidence type="ECO:0000313" key="2">
    <source>
        <dbReference type="EMBL" id="KPI94083.1"/>
    </source>
</evidence>
<feature type="compositionally biased region" description="Pro residues" evidence="1">
    <location>
        <begin position="17"/>
        <end position="28"/>
    </location>
</feature>
<name>A0A194PM73_PAPXU</name>
<reference evidence="2 3" key="1">
    <citation type="journal article" date="2015" name="Nat. Commun.">
        <title>Outbred genome sequencing and CRISPR/Cas9 gene editing in butterflies.</title>
        <authorList>
            <person name="Li X."/>
            <person name="Fan D."/>
            <person name="Zhang W."/>
            <person name="Liu G."/>
            <person name="Zhang L."/>
            <person name="Zhao L."/>
            <person name="Fang X."/>
            <person name="Chen L."/>
            <person name="Dong Y."/>
            <person name="Chen Y."/>
            <person name="Ding Y."/>
            <person name="Zhao R."/>
            <person name="Feng M."/>
            <person name="Zhu Y."/>
            <person name="Feng Y."/>
            <person name="Jiang X."/>
            <person name="Zhu D."/>
            <person name="Xiang H."/>
            <person name="Feng X."/>
            <person name="Li S."/>
            <person name="Wang J."/>
            <person name="Zhang G."/>
            <person name="Kronforst M.R."/>
            <person name="Wang W."/>
        </authorList>
    </citation>
    <scope>NUCLEOTIDE SEQUENCE [LARGE SCALE GENOMIC DNA]</scope>
    <source>
        <strain evidence="2">Ya'a_city_454_Px</strain>
        <tissue evidence="2">Whole body</tissue>
    </source>
</reference>
<protein>
    <submittedName>
        <fullName evidence="2">Uncharacterized protein</fullName>
    </submittedName>
</protein>
<accession>A0A194PM73</accession>
<sequence>MGQTEEQRPSPRRSPALPAPPALPALPPPIQPYSGFLGNISYGDGKHRCNLHMSTNPYWASVVNYGQVTPNLW</sequence>
<evidence type="ECO:0000256" key="1">
    <source>
        <dbReference type="SAM" id="MobiDB-lite"/>
    </source>
</evidence>
<organism evidence="2 3">
    <name type="scientific">Papilio xuthus</name>
    <name type="common">Asian swallowtail butterfly</name>
    <dbReference type="NCBI Taxonomy" id="66420"/>
    <lineage>
        <taxon>Eukaryota</taxon>
        <taxon>Metazoa</taxon>
        <taxon>Ecdysozoa</taxon>
        <taxon>Arthropoda</taxon>
        <taxon>Hexapoda</taxon>
        <taxon>Insecta</taxon>
        <taxon>Pterygota</taxon>
        <taxon>Neoptera</taxon>
        <taxon>Endopterygota</taxon>
        <taxon>Lepidoptera</taxon>
        <taxon>Glossata</taxon>
        <taxon>Ditrysia</taxon>
        <taxon>Papilionoidea</taxon>
        <taxon>Papilionidae</taxon>
        <taxon>Papilioninae</taxon>
        <taxon>Papilio</taxon>
    </lineage>
</organism>
<feature type="region of interest" description="Disordered" evidence="1">
    <location>
        <begin position="1"/>
        <end position="28"/>
    </location>
</feature>
<gene>
    <name evidence="2" type="ORF">RR46_13248</name>
</gene>
<keyword evidence="3" id="KW-1185">Reference proteome</keyword>
<dbReference type="AlphaFoldDB" id="A0A194PM73"/>
<dbReference type="Proteomes" id="UP000053268">
    <property type="component" value="Unassembled WGS sequence"/>
</dbReference>
<dbReference type="EMBL" id="KQ459601">
    <property type="protein sequence ID" value="KPI94083.1"/>
    <property type="molecule type" value="Genomic_DNA"/>
</dbReference>
<proteinExistence type="predicted"/>
<evidence type="ECO:0000313" key="3">
    <source>
        <dbReference type="Proteomes" id="UP000053268"/>
    </source>
</evidence>